<feature type="transmembrane region" description="Helical" evidence="7">
    <location>
        <begin position="84"/>
        <end position="102"/>
    </location>
</feature>
<dbReference type="GO" id="GO:0030091">
    <property type="term" value="P:protein repair"/>
    <property type="evidence" value="ECO:0007669"/>
    <property type="project" value="UniProtKB-UniRule"/>
</dbReference>
<keyword evidence="7" id="KW-0288">FMN</keyword>
<evidence type="ECO:0000313" key="10">
    <source>
        <dbReference type="Proteomes" id="UP000051587"/>
    </source>
</evidence>
<evidence type="ECO:0000256" key="1">
    <source>
        <dbReference type="ARBA" id="ARBA00004141"/>
    </source>
</evidence>
<feature type="transmembrane region" description="Helical" evidence="7">
    <location>
        <begin position="178"/>
        <end position="195"/>
    </location>
</feature>
<dbReference type="STRING" id="53501.SAMN04488043_1211"/>
<evidence type="ECO:0000256" key="6">
    <source>
        <dbReference type="ARBA" id="ARBA00023136"/>
    </source>
</evidence>
<evidence type="ECO:0000256" key="4">
    <source>
        <dbReference type="ARBA" id="ARBA00022989"/>
    </source>
</evidence>
<dbReference type="PANTHER" id="PTHR36964">
    <property type="entry name" value="PROTEIN-METHIONINE-SULFOXIDE REDUCTASE HEME-BINDING SUBUNIT MSRQ"/>
    <property type="match status" value="1"/>
</dbReference>
<dbReference type="InterPro" id="IPR013130">
    <property type="entry name" value="Fe3_Rdtase_TM_dom"/>
</dbReference>
<dbReference type="HAMAP" id="MF_01207">
    <property type="entry name" value="MsrQ"/>
    <property type="match status" value="1"/>
</dbReference>
<feature type="transmembrane region" description="Helical" evidence="7">
    <location>
        <begin position="15"/>
        <end position="35"/>
    </location>
</feature>
<keyword evidence="7" id="KW-0479">Metal-binding</keyword>
<dbReference type="RefSeq" id="WP_058262438.1">
    <property type="nucleotide sequence ID" value="NZ_CP051181.1"/>
</dbReference>
<accession>A0A0N7LV29</accession>
<dbReference type="PANTHER" id="PTHR36964:SF1">
    <property type="entry name" value="PROTEIN-METHIONINE-SULFOXIDE REDUCTASE HEME-BINDING SUBUNIT MSRQ"/>
    <property type="match status" value="1"/>
</dbReference>
<evidence type="ECO:0000256" key="7">
    <source>
        <dbReference type="HAMAP-Rule" id="MF_01207"/>
    </source>
</evidence>
<name>A0A0N7LV29_THAGE</name>
<protein>
    <recommendedName>
        <fullName evidence="7">Protein-methionine-sulfoxide reductase heme-binding subunit MsrQ</fullName>
    </recommendedName>
    <alternativeName>
        <fullName evidence="7">Flavocytochrome MsrQ</fullName>
    </alternativeName>
</protein>
<feature type="transmembrane region" description="Helical" evidence="7">
    <location>
        <begin position="154"/>
        <end position="172"/>
    </location>
</feature>
<feature type="transmembrane region" description="Helical" evidence="7">
    <location>
        <begin position="55"/>
        <end position="72"/>
    </location>
</feature>
<dbReference type="GO" id="GO:0046872">
    <property type="term" value="F:metal ion binding"/>
    <property type="evidence" value="ECO:0007669"/>
    <property type="project" value="UniProtKB-KW"/>
</dbReference>
<dbReference type="GO" id="GO:0010181">
    <property type="term" value="F:FMN binding"/>
    <property type="evidence" value="ECO:0007669"/>
    <property type="project" value="UniProtKB-UniRule"/>
</dbReference>
<feature type="transmembrane region" description="Helical" evidence="7">
    <location>
        <begin position="122"/>
        <end position="142"/>
    </location>
</feature>
<keyword evidence="7" id="KW-0349">Heme</keyword>
<dbReference type="OrthoDB" id="9788328at2"/>
<feature type="domain" description="Ferric oxidoreductase" evidence="8">
    <location>
        <begin position="53"/>
        <end position="163"/>
    </location>
</feature>
<dbReference type="Pfam" id="PF01794">
    <property type="entry name" value="Ferric_reduct"/>
    <property type="match status" value="1"/>
</dbReference>
<dbReference type="GO" id="GO:0005886">
    <property type="term" value="C:plasma membrane"/>
    <property type="evidence" value="ECO:0007669"/>
    <property type="project" value="UniProtKB-SubCell"/>
</dbReference>
<evidence type="ECO:0000256" key="5">
    <source>
        <dbReference type="ARBA" id="ARBA00023004"/>
    </source>
</evidence>
<keyword evidence="2 7" id="KW-0813">Transport</keyword>
<keyword evidence="3 7" id="KW-0812">Transmembrane</keyword>
<dbReference type="GO" id="GO:0016679">
    <property type="term" value="F:oxidoreductase activity, acting on diphenols and related substances as donors"/>
    <property type="evidence" value="ECO:0007669"/>
    <property type="project" value="TreeGrafter"/>
</dbReference>
<organism evidence="9 10">
    <name type="scientific">Thalassovita gelatinovora</name>
    <name type="common">Thalassobius gelatinovorus</name>
    <dbReference type="NCBI Taxonomy" id="53501"/>
    <lineage>
        <taxon>Bacteria</taxon>
        <taxon>Pseudomonadati</taxon>
        <taxon>Pseudomonadota</taxon>
        <taxon>Alphaproteobacteria</taxon>
        <taxon>Rhodobacterales</taxon>
        <taxon>Roseobacteraceae</taxon>
        <taxon>Thalassovita</taxon>
    </lineage>
</organism>
<dbReference type="InterPro" id="IPR022837">
    <property type="entry name" value="MsrQ-like"/>
</dbReference>
<evidence type="ECO:0000313" key="9">
    <source>
        <dbReference type="EMBL" id="CUH65146.1"/>
    </source>
</evidence>
<dbReference type="EMBL" id="CYSA01000016">
    <property type="protein sequence ID" value="CUH65146.1"/>
    <property type="molecule type" value="Genomic_DNA"/>
</dbReference>
<keyword evidence="7" id="KW-0249">Electron transport</keyword>
<evidence type="ECO:0000256" key="2">
    <source>
        <dbReference type="ARBA" id="ARBA00022448"/>
    </source>
</evidence>
<reference evidence="9 10" key="1">
    <citation type="submission" date="2015-09" db="EMBL/GenBank/DDBJ databases">
        <authorList>
            <consortium name="Swine Surveillance"/>
        </authorList>
    </citation>
    <scope>NUCLEOTIDE SEQUENCE [LARGE SCALE GENOMIC DNA]</scope>
    <source>
        <strain evidence="9 10">CECT 4357</strain>
    </source>
</reference>
<evidence type="ECO:0000256" key="3">
    <source>
        <dbReference type="ARBA" id="ARBA00022692"/>
    </source>
</evidence>
<evidence type="ECO:0000259" key="8">
    <source>
        <dbReference type="Pfam" id="PF01794"/>
    </source>
</evidence>
<keyword evidence="5 7" id="KW-0408">Iron</keyword>
<comment type="subcellular location">
    <subcellularLocation>
        <location evidence="7">Cell membrane</location>
        <topology evidence="7">Multi-pass membrane protein</topology>
    </subcellularLocation>
    <subcellularLocation>
        <location evidence="1">Membrane</location>
        <topology evidence="1">Multi-pass membrane protein</topology>
    </subcellularLocation>
</comment>
<keyword evidence="6 7" id="KW-0472">Membrane</keyword>
<dbReference type="GO" id="GO:0009055">
    <property type="term" value="F:electron transfer activity"/>
    <property type="evidence" value="ECO:0007669"/>
    <property type="project" value="UniProtKB-UniRule"/>
</dbReference>
<sequence>MYQMTDLINRTARKLPTWVIYVIGLVPIAYLFWQGWNGALGVDPVKALEHAYGEWALKLLIAGLAITPLRRYAGVNLLKFRRTLGVLAFSYVVAHLLIWALLDVQTLARVWADIVKRPYITIGMAAFVLMLPLALTSTNAAIRRLGQTWRKLHRLTYAVALLGAAHFIMVVKGVPVEPLIYLGVVVVLLTLRLKYRHRVRLA</sequence>
<dbReference type="AlphaFoldDB" id="A0A0N7LV29"/>
<keyword evidence="7" id="KW-0285">Flavoprotein</keyword>
<proteinExistence type="inferred from homology"/>
<comment type="subunit">
    <text evidence="7">Heterodimer of a catalytic subunit (MsrP) and a heme-binding subunit (MsrQ).</text>
</comment>
<keyword evidence="10" id="KW-1185">Reference proteome</keyword>
<gene>
    <name evidence="9" type="primary">yedZ</name>
    <name evidence="7" type="synonym">msrQ</name>
    <name evidence="9" type="ORF">TG4357_01682</name>
</gene>
<keyword evidence="7" id="KW-1003">Cell membrane</keyword>
<comment type="cofactor">
    <cofactor evidence="7">
        <name>heme b</name>
        <dbReference type="ChEBI" id="CHEBI:60344"/>
    </cofactor>
    <text evidence="7">Binds 1 heme b (iron(II)-protoporphyrin IX) group per subunit.</text>
</comment>
<dbReference type="Proteomes" id="UP000051587">
    <property type="component" value="Unassembled WGS sequence"/>
</dbReference>
<comment type="similarity">
    <text evidence="7">Belongs to the MsrQ family.</text>
</comment>
<comment type="function">
    <text evidence="7">Part of the MsrPQ system that repairs oxidized periplasmic proteins containing methionine sulfoxide residues (Met-O), using respiratory chain electrons. Thus protects these proteins from oxidative-stress damage caused by reactive species of oxygen and chlorine generated by the host defense mechanisms. MsrPQ is essential for the maintenance of envelope integrity under bleach stress, rescuing a wide series of structurally unrelated periplasmic proteins from methionine oxidation. MsrQ provides electrons for reduction to the reductase catalytic subunit MsrP, using the quinone pool of the respiratory chain.</text>
</comment>
<dbReference type="GO" id="GO:0020037">
    <property type="term" value="F:heme binding"/>
    <property type="evidence" value="ECO:0007669"/>
    <property type="project" value="UniProtKB-UniRule"/>
</dbReference>
<dbReference type="NCBIfam" id="NF003833">
    <property type="entry name" value="PRK05419.1-5"/>
    <property type="match status" value="1"/>
</dbReference>
<keyword evidence="4 7" id="KW-1133">Transmembrane helix</keyword>
<comment type="cofactor">
    <cofactor evidence="7">
        <name>FMN</name>
        <dbReference type="ChEBI" id="CHEBI:58210"/>
    </cofactor>
    <text evidence="7">Binds 1 FMN per subunit.</text>
</comment>